<keyword evidence="10" id="KW-0418">Kinase</keyword>
<dbReference type="Gene3D" id="3.30.565.10">
    <property type="entry name" value="Histidine kinase-like ATPase, C-terminal domain"/>
    <property type="match status" value="1"/>
</dbReference>
<dbReference type="Proteomes" id="UP000186609">
    <property type="component" value="Chromosome"/>
</dbReference>
<keyword evidence="15" id="KW-0175">Coiled coil</keyword>
<dbReference type="InterPro" id="IPR005467">
    <property type="entry name" value="His_kinase_dom"/>
</dbReference>
<dbReference type="InterPro" id="IPR036097">
    <property type="entry name" value="HisK_dim/P_sf"/>
</dbReference>
<dbReference type="InterPro" id="IPR050980">
    <property type="entry name" value="2C_sensor_his_kinase"/>
</dbReference>
<reference evidence="19 20" key="1">
    <citation type="submission" date="2017-01" db="EMBL/GenBank/DDBJ databases">
        <authorList>
            <person name="Mah S.A."/>
            <person name="Swanson W.J."/>
            <person name="Moy G.W."/>
            <person name="Vacquier V.D."/>
        </authorList>
    </citation>
    <scope>NUCLEOTIDE SEQUENCE [LARGE SCALE GENOMIC DNA]</scope>
    <source>
        <strain evidence="19 20">DCY110</strain>
    </source>
</reference>
<dbReference type="PRINTS" id="PR00344">
    <property type="entry name" value="BCTRLSENSOR"/>
</dbReference>
<keyword evidence="5" id="KW-0997">Cell inner membrane</keyword>
<keyword evidence="14" id="KW-0472">Membrane</keyword>
<dbReference type="GO" id="GO:0005886">
    <property type="term" value="C:plasma membrane"/>
    <property type="evidence" value="ECO:0007669"/>
    <property type="project" value="UniProtKB-SubCell"/>
</dbReference>
<evidence type="ECO:0000256" key="11">
    <source>
        <dbReference type="ARBA" id="ARBA00022840"/>
    </source>
</evidence>
<dbReference type="InterPro" id="IPR003594">
    <property type="entry name" value="HATPase_dom"/>
</dbReference>
<dbReference type="EC" id="2.7.13.3" evidence="3"/>
<keyword evidence="20" id="KW-1185">Reference proteome</keyword>
<name>A0A1P8K459_9BURK</name>
<dbReference type="Pfam" id="PF00672">
    <property type="entry name" value="HAMP"/>
    <property type="match status" value="1"/>
</dbReference>
<dbReference type="InterPro" id="IPR004358">
    <property type="entry name" value="Sig_transdc_His_kin-like_C"/>
</dbReference>
<dbReference type="InterPro" id="IPR003660">
    <property type="entry name" value="HAMP_dom"/>
</dbReference>
<dbReference type="SMART" id="SM00388">
    <property type="entry name" value="HisKA"/>
    <property type="match status" value="1"/>
</dbReference>
<dbReference type="SUPFAM" id="SSF47384">
    <property type="entry name" value="Homodimeric domain of signal transducing histidine kinase"/>
    <property type="match status" value="1"/>
</dbReference>
<dbReference type="CDD" id="cd00075">
    <property type="entry name" value="HATPase"/>
    <property type="match status" value="1"/>
</dbReference>
<evidence type="ECO:0000259" key="17">
    <source>
        <dbReference type="PROSITE" id="PS50109"/>
    </source>
</evidence>
<dbReference type="SMART" id="SM00304">
    <property type="entry name" value="HAMP"/>
    <property type="match status" value="1"/>
</dbReference>
<evidence type="ECO:0000256" key="6">
    <source>
        <dbReference type="ARBA" id="ARBA00022553"/>
    </source>
</evidence>
<comment type="catalytic activity">
    <reaction evidence="1">
        <text>ATP + protein L-histidine = ADP + protein N-phospho-L-histidine.</text>
        <dbReference type="EC" id="2.7.13.3"/>
    </reaction>
</comment>
<gene>
    <name evidence="19" type="ORF">RD110_19215</name>
</gene>
<dbReference type="EMBL" id="CP019236">
    <property type="protein sequence ID" value="APW40804.1"/>
    <property type="molecule type" value="Genomic_DNA"/>
</dbReference>
<evidence type="ECO:0000256" key="7">
    <source>
        <dbReference type="ARBA" id="ARBA00022679"/>
    </source>
</evidence>
<dbReference type="AlphaFoldDB" id="A0A1P8K459"/>
<keyword evidence="9" id="KW-0547">Nucleotide-binding</keyword>
<evidence type="ECO:0000256" key="10">
    <source>
        <dbReference type="ARBA" id="ARBA00022777"/>
    </source>
</evidence>
<dbReference type="SMART" id="SM00387">
    <property type="entry name" value="HATPase_c"/>
    <property type="match status" value="1"/>
</dbReference>
<keyword evidence="12" id="KW-1133">Transmembrane helix</keyword>
<dbReference type="Gene3D" id="1.10.287.130">
    <property type="match status" value="1"/>
</dbReference>
<evidence type="ECO:0000256" key="2">
    <source>
        <dbReference type="ARBA" id="ARBA00004429"/>
    </source>
</evidence>
<evidence type="ECO:0000256" key="14">
    <source>
        <dbReference type="ARBA" id="ARBA00023136"/>
    </source>
</evidence>
<evidence type="ECO:0000256" key="15">
    <source>
        <dbReference type="SAM" id="Coils"/>
    </source>
</evidence>
<comment type="subcellular location">
    <subcellularLocation>
        <location evidence="2">Cell inner membrane</location>
        <topology evidence="2">Multi-pass membrane protein</topology>
    </subcellularLocation>
</comment>
<evidence type="ECO:0000256" key="1">
    <source>
        <dbReference type="ARBA" id="ARBA00000085"/>
    </source>
</evidence>
<dbReference type="KEGG" id="rhy:RD110_19215"/>
<dbReference type="GO" id="GO:0005524">
    <property type="term" value="F:ATP binding"/>
    <property type="evidence" value="ECO:0007669"/>
    <property type="project" value="UniProtKB-KW"/>
</dbReference>
<feature type="compositionally biased region" description="Pro residues" evidence="16">
    <location>
        <begin position="81"/>
        <end position="94"/>
    </location>
</feature>
<evidence type="ECO:0000256" key="4">
    <source>
        <dbReference type="ARBA" id="ARBA00022475"/>
    </source>
</evidence>
<dbReference type="PROSITE" id="PS50109">
    <property type="entry name" value="HIS_KIN"/>
    <property type="match status" value="1"/>
</dbReference>
<feature type="domain" description="HAMP" evidence="18">
    <location>
        <begin position="122"/>
        <end position="174"/>
    </location>
</feature>
<feature type="domain" description="Histidine kinase" evidence="17">
    <location>
        <begin position="182"/>
        <end position="380"/>
    </location>
</feature>
<evidence type="ECO:0000313" key="19">
    <source>
        <dbReference type="EMBL" id="APW40804.1"/>
    </source>
</evidence>
<evidence type="ECO:0000256" key="5">
    <source>
        <dbReference type="ARBA" id="ARBA00022519"/>
    </source>
</evidence>
<evidence type="ECO:0000256" key="9">
    <source>
        <dbReference type="ARBA" id="ARBA00022741"/>
    </source>
</evidence>
<dbReference type="GO" id="GO:0000155">
    <property type="term" value="F:phosphorelay sensor kinase activity"/>
    <property type="evidence" value="ECO:0007669"/>
    <property type="project" value="InterPro"/>
</dbReference>
<evidence type="ECO:0000256" key="3">
    <source>
        <dbReference type="ARBA" id="ARBA00012438"/>
    </source>
</evidence>
<keyword evidence="8" id="KW-0812">Transmembrane</keyword>
<keyword evidence="6" id="KW-0597">Phosphoprotein</keyword>
<keyword evidence="4" id="KW-1003">Cell membrane</keyword>
<keyword evidence="7" id="KW-0808">Transferase</keyword>
<accession>A0A1P8K459</accession>
<proteinExistence type="predicted"/>
<feature type="coiled-coil region" evidence="15">
    <location>
        <begin position="155"/>
        <end position="182"/>
    </location>
</feature>
<dbReference type="SUPFAM" id="SSF55874">
    <property type="entry name" value="ATPase domain of HSP90 chaperone/DNA topoisomerase II/histidine kinase"/>
    <property type="match status" value="1"/>
</dbReference>
<dbReference type="InterPro" id="IPR003661">
    <property type="entry name" value="HisK_dim/P_dom"/>
</dbReference>
<evidence type="ECO:0000256" key="16">
    <source>
        <dbReference type="SAM" id="MobiDB-lite"/>
    </source>
</evidence>
<sequence length="383" mass="41303">MRRSLPRSLFGRLALLLVAAVLVGQVLAMALMFELRPFPARPPEAGVFAGDRLPVMPAQIGPASPRAGIPPRSAAGAFPPSLSPPPPPRPPPPEFPLMHGGLLLDIAVRVAALLLAAWVGARWLSEPIRRLARAARALGDDIEGPPLAENGSTEAREASRLFNQMQARIREQLNERDRLVAAVSHDLRTPLTRLRLRAENLADPERKRQFAQDISEMDNMIRTTLDVLSGAADAEPRVLLDVVALLDSMADDLRDAGHAVAVHGTAAPIRAQPQSLQRCISNLLENAIRYGGCAEVRLDDAHDTLRIAICDRGPGLPPEELDRVMAPFYRLQASRQLNQGGVGLGLSIALDIARRHGGTLTLANREAGGLVATLDLPRVLSKV</sequence>
<organism evidence="19 20">
    <name type="scientific">Rhodoferax koreensis</name>
    <dbReference type="NCBI Taxonomy" id="1842727"/>
    <lineage>
        <taxon>Bacteria</taxon>
        <taxon>Pseudomonadati</taxon>
        <taxon>Pseudomonadota</taxon>
        <taxon>Betaproteobacteria</taxon>
        <taxon>Burkholderiales</taxon>
        <taxon>Comamonadaceae</taxon>
        <taxon>Rhodoferax</taxon>
    </lineage>
</organism>
<dbReference type="PANTHER" id="PTHR44936:SF5">
    <property type="entry name" value="SENSOR HISTIDINE KINASE ENVZ"/>
    <property type="match status" value="1"/>
</dbReference>
<dbReference type="Pfam" id="PF00512">
    <property type="entry name" value="HisKA"/>
    <property type="match status" value="1"/>
</dbReference>
<keyword evidence="13" id="KW-0902">Two-component regulatory system</keyword>
<evidence type="ECO:0000256" key="12">
    <source>
        <dbReference type="ARBA" id="ARBA00022989"/>
    </source>
</evidence>
<dbReference type="InterPro" id="IPR036890">
    <property type="entry name" value="HATPase_C_sf"/>
</dbReference>
<dbReference type="STRING" id="1842727.RD110_19215"/>
<protein>
    <recommendedName>
        <fullName evidence="3">histidine kinase</fullName>
        <ecNumber evidence="3">2.7.13.3</ecNumber>
    </recommendedName>
</protein>
<dbReference type="CDD" id="cd00082">
    <property type="entry name" value="HisKA"/>
    <property type="match status" value="1"/>
</dbReference>
<evidence type="ECO:0000256" key="8">
    <source>
        <dbReference type="ARBA" id="ARBA00022692"/>
    </source>
</evidence>
<feature type="region of interest" description="Disordered" evidence="16">
    <location>
        <begin position="61"/>
        <end position="94"/>
    </location>
</feature>
<evidence type="ECO:0000313" key="20">
    <source>
        <dbReference type="Proteomes" id="UP000186609"/>
    </source>
</evidence>
<keyword evidence="11" id="KW-0067">ATP-binding</keyword>
<dbReference type="PROSITE" id="PS50885">
    <property type="entry name" value="HAMP"/>
    <property type="match status" value="1"/>
</dbReference>
<dbReference type="PANTHER" id="PTHR44936">
    <property type="entry name" value="SENSOR PROTEIN CREC"/>
    <property type="match status" value="1"/>
</dbReference>
<evidence type="ECO:0000256" key="13">
    <source>
        <dbReference type="ARBA" id="ARBA00023012"/>
    </source>
</evidence>
<dbReference type="Pfam" id="PF02518">
    <property type="entry name" value="HATPase_c"/>
    <property type="match status" value="1"/>
</dbReference>
<evidence type="ECO:0000259" key="18">
    <source>
        <dbReference type="PROSITE" id="PS50885"/>
    </source>
</evidence>